<dbReference type="InterPro" id="IPR011009">
    <property type="entry name" value="Kinase-like_dom_sf"/>
</dbReference>
<accession>A0AA40F997</accession>
<dbReference type="AlphaFoldDB" id="A0AA40F997"/>
<protein>
    <recommendedName>
        <fullName evidence="1">Aminoglycoside phosphotransferase domain-containing protein</fullName>
    </recommendedName>
</protein>
<dbReference type="Pfam" id="PF01636">
    <property type="entry name" value="APH"/>
    <property type="match status" value="1"/>
</dbReference>
<evidence type="ECO:0000313" key="3">
    <source>
        <dbReference type="Proteomes" id="UP001172155"/>
    </source>
</evidence>
<dbReference type="PANTHER" id="PTHR21310:SF15">
    <property type="entry name" value="AMINOGLYCOSIDE PHOSPHOTRANSFERASE DOMAIN-CONTAINING PROTEIN"/>
    <property type="match status" value="1"/>
</dbReference>
<reference evidence="2" key="1">
    <citation type="submission" date="2023-06" db="EMBL/GenBank/DDBJ databases">
        <title>Genome-scale phylogeny and comparative genomics of the fungal order Sordariales.</title>
        <authorList>
            <consortium name="Lawrence Berkeley National Laboratory"/>
            <person name="Hensen N."/>
            <person name="Bonometti L."/>
            <person name="Westerberg I."/>
            <person name="Brannstrom I.O."/>
            <person name="Guillou S."/>
            <person name="Cros-Aarteil S."/>
            <person name="Calhoun S."/>
            <person name="Haridas S."/>
            <person name="Kuo A."/>
            <person name="Mondo S."/>
            <person name="Pangilinan J."/>
            <person name="Riley R."/>
            <person name="LaButti K."/>
            <person name="Andreopoulos B."/>
            <person name="Lipzen A."/>
            <person name="Chen C."/>
            <person name="Yanf M."/>
            <person name="Daum C."/>
            <person name="Ng V."/>
            <person name="Clum A."/>
            <person name="Steindorff A."/>
            <person name="Ohm R."/>
            <person name="Martin F."/>
            <person name="Silar P."/>
            <person name="Natvig D."/>
            <person name="Lalanne C."/>
            <person name="Gautier V."/>
            <person name="Ament-velasquez S.L."/>
            <person name="Kruys A."/>
            <person name="Hutchinson M.I."/>
            <person name="Powell A.J."/>
            <person name="Barry K."/>
            <person name="Miller A.N."/>
            <person name="Grigoriev I.V."/>
            <person name="Debuchy R."/>
            <person name="Gladieux P."/>
            <person name="Thoren M.H."/>
            <person name="Johannesson H."/>
        </authorList>
    </citation>
    <scope>NUCLEOTIDE SEQUENCE</scope>
    <source>
        <strain evidence="2">SMH3187-1</strain>
    </source>
</reference>
<gene>
    <name evidence="2" type="ORF">B0T18DRAFT_434287</name>
</gene>
<keyword evidence="3" id="KW-1185">Reference proteome</keyword>
<feature type="domain" description="Aminoglycoside phosphotransferase" evidence="1">
    <location>
        <begin position="144"/>
        <end position="177"/>
    </location>
</feature>
<organism evidence="2 3">
    <name type="scientific">Schizothecium vesticola</name>
    <dbReference type="NCBI Taxonomy" id="314040"/>
    <lineage>
        <taxon>Eukaryota</taxon>
        <taxon>Fungi</taxon>
        <taxon>Dikarya</taxon>
        <taxon>Ascomycota</taxon>
        <taxon>Pezizomycotina</taxon>
        <taxon>Sordariomycetes</taxon>
        <taxon>Sordariomycetidae</taxon>
        <taxon>Sordariales</taxon>
        <taxon>Schizotheciaceae</taxon>
        <taxon>Schizothecium</taxon>
    </lineage>
</organism>
<dbReference type="CDD" id="cd05120">
    <property type="entry name" value="APH_ChoK_like"/>
    <property type="match status" value="1"/>
</dbReference>
<dbReference type="Gene3D" id="3.90.1200.10">
    <property type="match status" value="1"/>
</dbReference>
<dbReference type="InterPro" id="IPR002575">
    <property type="entry name" value="Aminoglycoside_PTrfase"/>
</dbReference>
<comment type="caution">
    <text evidence="2">The sequence shown here is derived from an EMBL/GenBank/DDBJ whole genome shotgun (WGS) entry which is preliminary data.</text>
</comment>
<dbReference type="EMBL" id="JAUKUD010000001">
    <property type="protein sequence ID" value="KAK0753582.1"/>
    <property type="molecule type" value="Genomic_DNA"/>
</dbReference>
<dbReference type="InterPro" id="IPR051678">
    <property type="entry name" value="AGP_Transferase"/>
</dbReference>
<proteinExistence type="predicted"/>
<dbReference type="Proteomes" id="UP001172155">
    <property type="component" value="Unassembled WGS sequence"/>
</dbReference>
<sequence length="218" mass="25127">MADEPIEAWTNHEREFRVHHDRFFKRSFRPEESRIYRQNQPYVPPMGFERLENEAACLEFVRSNTAIPVPVILEAYSQDGSFVLVTERLFGHCEKEVEMHLRTLQALRSNRTGGPSGIVCPPKRATQYFPSDTTWSSRTGEDNSFVFCHGDLSQSNIIVGPETLKIEGIIDWEYAGFWPDCFETPYFRDPRPSGAQFRDESQNAQLVDFLKGLSQLSV</sequence>
<dbReference type="PANTHER" id="PTHR21310">
    <property type="entry name" value="AMINOGLYCOSIDE PHOSPHOTRANSFERASE-RELATED-RELATED"/>
    <property type="match status" value="1"/>
</dbReference>
<evidence type="ECO:0000259" key="1">
    <source>
        <dbReference type="Pfam" id="PF01636"/>
    </source>
</evidence>
<evidence type="ECO:0000313" key="2">
    <source>
        <dbReference type="EMBL" id="KAK0753582.1"/>
    </source>
</evidence>
<name>A0AA40F997_9PEZI</name>
<dbReference type="SUPFAM" id="SSF56112">
    <property type="entry name" value="Protein kinase-like (PK-like)"/>
    <property type="match status" value="1"/>
</dbReference>